<sequence>MNWITVALALAVVDLSFCGNNIHPHFMAWMKQNYKPEEVAAFVRDELTTGSFGGGVLTQETTDRPVILVHGLNNEAGSFWKIARDFAAAGHPIQYLFATTWGRGVEQTNLNVAMSCGHVRHIRRFIEAVLKYTGAPQVDIIGYSMGSPIARKAIMGGKCVDENVELGQSIQSRVHTYISVAGANQGSQLCMFPFLEICNMNTGLACNSKFLNDINWFKNYESTYKSFNLASTGDFVVGYMACGKKASEFAGGHEYKVEGMNHEQTEFDTAAIQLKMLRESTSGQSKSRPSVKEDKKKNAFADVKKYLNSKRRDVRHTEPKKPKSPKRSPQKKSAPKKVIQKRAPAKKASPPKRAAPSKKNQQRDTKKDQKKPAKH</sequence>
<dbReference type="GO" id="GO:0016298">
    <property type="term" value="F:lipase activity"/>
    <property type="evidence" value="ECO:0007669"/>
    <property type="project" value="TreeGrafter"/>
</dbReference>
<dbReference type="EMBL" id="DS268474">
    <property type="protein sequence ID" value="EFP08474.1"/>
    <property type="molecule type" value="Genomic_DNA"/>
</dbReference>
<feature type="region of interest" description="Disordered" evidence="1">
    <location>
        <begin position="279"/>
        <end position="375"/>
    </location>
</feature>
<keyword evidence="2" id="KW-0732">Signal</keyword>
<accession>E3MSU7</accession>
<feature type="compositionally biased region" description="Basic and acidic residues" evidence="1">
    <location>
        <begin position="361"/>
        <end position="375"/>
    </location>
</feature>
<feature type="compositionally biased region" description="Polar residues" evidence="1">
    <location>
        <begin position="279"/>
        <end position="288"/>
    </location>
</feature>
<evidence type="ECO:0000313" key="4">
    <source>
        <dbReference type="Proteomes" id="UP000008281"/>
    </source>
</evidence>
<proteinExistence type="predicted"/>
<feature type="signal peptide" evidence="2">
    <location>
        <begin position="1"/>
        <end position="18"/>
    </location>
</feature>
<dbReference type="FunCoup" id="E3MSU7">
    <property type="interactions" value="2"/>
</dbReference>
<protein>
    <submittedName>
        <fullName evidence="3">CRE-LIPS-6 protein</fullName>
    </submittedName>
</protein>
<dbReference type="Pfam" id="PF01674">
    <property type="entry name" value="Lipase_2"/>
    <property type="match status" value="1"/>
</dbReference>
<reference evidence="3" key="1">
    <citation type="submission" date="2007-07" db="EMBL/GenBank/DDBJ databases">
        <title>PCAP assembly of the Caenorhabditis remanei genome.</title>
        <authorList>
            <consortium name="The Caenorhabditis remanei Sequencing Consortium"/>
            <person name="Wilson R.K."/>
        </authorList>
    </citation>
    <scope>NUCLEOTIDE SEQUENCE [LARGE SCALE GENOMIC DNA]</scope>
    <source>
        <strain evidence="3">PB4641</strain>
    </source>
</reference>
<name>E3MSU7_CAERE</name>
<dbReference type="InterPro" id="IPR002918">
    <property type="entry name" value="Lipase_EstA/Esterase_EstB"/>
</dbReference>
<dbReference type="Gene3D" id="3.40.50.1820">
    <property type="entry name" value="alpha/beta hydrolase"/>
    <property type="match status" value="1"/>
</dbReference>
<dbReference type="GO" id="GO:0016042">
    <property type="term" value="P:lipid catabolic process"/>
    <property type="evidence" value="ECO:0007669"/>
    <property type="project" value="InterPro"/>
</dbReference>
<dbReference type="OMA" id="MNWITVA"/>
<dbReference type="Proteomes" id="UP000008281">
    <property type="component" value="Unassembled WGS sequence"/>
</dbReference>
<gene>
    <name evidence="3" type="primary">Cre-lips-6</name>
    <name evidence="3" type="ORF">CRE_15542</name>
</gene>
<dbReference type="CTD" id="9815605"/>
<dbReference type="STRING" id="31234.E3MSU7"/>
<dbReference type="InParanoid" id="E3MSU7"/>
<dbReference type="OrthoDB" id="9974421at2759"/>
<dbReference type="HOGENOM" id="CLU_049494_0_0_1"/>
<feature type="compositionally biased region" description="Basic residues" evidence="1">
    <location>
        <begin position="322"/>
        <end position="345"/>
    </location>
</feature>
<dbReference type="PANTHER" id="PTHR32015:SF10">
    <property type="entry name" value="LIPASE RELATED"/>
    <property type="match status" value="1"/>
</dbReference>
<organism evidence="4">
    <name type="scientific">Caenorhabditis remanei</name>
    <name type="common">Caenorhabditis vulgaris</name>
    <dbReference type="NCBI Taxonomy" id="31234"/>
    <lineage>
        <taxon>Eukaryota</taxon>
        <taxon>Metazoa</taxon>
        <taxon>Ecdysozoa</taxon>
        <taxon>Nematoda</taxon>
        <taxon>Chromadorea</taxon>
        <taxon>Rhabditida</taxon>
        <taxon>Rhabditina</taxon>
        <taxon>Rhabditomorpha</taxon>
        <taxon>Rhabditoidea</taxon>
        <taxon>Rhabditidae</taxon>
        <taxon>Peloderinae</taxon>
        <taxon>Caenorhabditis</taxon>
    </lineage>
</organism>
<dbReference type="RefSeq" id="XP_003100709.2">
    <property type="nucleotide sequence ID" value="XM_003100661.2"/>
</dbReference>
<feature type="compositionally biased region" description="Low complexity" evidence="1">
    <location>
        <begin position="346"/>
        <end position="359"/>
    </location>
</feature>
<evidence type="ECO:0000256" key="1">
    <source>
        <dbReference type="SAM" id="MobiDB-lite"/>
    </source>
</evidence>
<dbReference type="InterPro" id="IPR029058">
    <property type="entry name" value="AB_hydrolase_fold"/>
</dbReference>
<feature type="chain" id="PRO_5003177439" evidence="2">
    <location>
        <begin position="19"/>
        <end position="375"/>
    </location>
</feature>
<dbReference type="KEGG" id="crq:GCK72_014216"/>
<dbReference type="AlphaFoldDB" id="E3MSU7"/>
<dbReference type="GeneID" id="9815605"/>
<evidence type="ECO:0000256" key="2">
    <source>
        <dbReference type="SAM" id="SignalP"/>
    </source>
</evidence>
<dbReference type="SUPFAM" id="SSF53474">
    <property type="entry name" value="alpha/beta-Hydrolases"/>
    <property type="match status" value="1"/>
</dbReference>
<dbReference type="eggNOG" id="ENOG502SK28">
    <property type="taxonomic scope" value="Eukaryota"/>
</dbReference>
<feature type="compositionally biased region" description="Basic and acidic residues" evidence="1">
    <location>
        <begin position="290"/>
        <end position="305"/>
    </location>
</feature>
<evidence type="ECO:0000313" key="3">
    <source>
        <dbReference type="EMBL" id="EFP08474.1"/>
    </source>
</evidence>
<dbReference type="PANTHER" id="PTHR32015">
    <property type="entry name" value="FASTING INDUCED LIPASE"/>
    <property type="match status" value="1"/>
</dbReference>
<keyword evidence="4" id="KW-1185">Reference proteome</keyword>